<dbReference type="EMBL" id="JACDQQ010001389">
    <property type="protein sequence ID" value="MBA0086187.1"/>
    <property type="molecule type" value="Genomic_DNA"/>
</dbReference>
<dbReference type="PANTHER" id="PTHR20858">
    <property type="entry name" value="PHOSPHOMETHYLPYRIMIDINE KINASE"/>
    <property type="match status" value="1"/>
</dbReference>
<evidence type="ECO:0000256" key="4">
    <source>
        <dbReference type="ARBA" id="ARBA00022741"/>
    </source>
</evidence>
<dbReference type="Pfam" id="PF08543">
    <property type="entry name" value="Phos_pyr_kin"/>
    <property type="match status" value="1"/>
</dbReference>
<evidence type="ECO:0000256" key="3">
    <source>
        <dbReference type="ARBA" id="ARBA00022679"/>
    </source>
</evidence>
<keyword evidence="3 8" id="KW-0808">Transferase</keyword>
<evidence type="ECO:0000256" key="5">
    <source>
        <dbReference type="ARBA" id="ARBA00022777"/>
    </source>
</evidence>
<keyword evidence="9" id="KW-1185">Reference proteome</keyword>
<keyword evidence="5 8" id="KW-0418">Kinase</keyword>
<evidence type="ECO:0000256" key="2">
    <source>
        <dbReference type="ARBA" id="ARBA00012135"/>
    </source>
</evidence>
<name>A0A7V8NRW3_9BACT</name>
<dbReference type="SUPFAM" id="SSF53613">
    <property type="entry name" value="Ribokinase-like"/>
    <property type="match status" value="1"/>
</dbReference>
<protein>
    <recommendedName>
        <fullName evidence="2">hydroxymethylpyrimidine kinase</fullName>
        <ecNumber evidence="2">2.7.1.49</ecNumber>
    </recommendedName>
</protein>
<evidence type="ECO:0000313" key="8">
    <source>
        <dbReference type="EMBL" id="MBA0086187.1"/>
    </source>
</evidence>
<gene>
    <name evidence="8" type="primary">thiD</name>
    <name evidence="8" type="ORF">HRJ53_14465</name>
</gene>
<sequence length="241" mass="25798">QADLKTFHQFEVYGEAVITLLTVQNTVNTERVELAAPDLVFEQIRAVLEDIPPVAIKTGALGSDEVVRAVARALEGFPATLVVDPVMTSKHGRALASEPASKAIREVLLGRAELVTPNIPEAEAFTGIAIHTTEDMRRAALCLRKMGARDVLIKGGHLRGSPTDVLLTGDRWIEFPAERLPTPHTHGTGCAYSAAITAALARGMNLAEAVTSAKQYISEAIRSAPGLGRGHGPVNHHAPWR</sequence>
<evidence type="ECO:0000256" key="1">
    <source>
        <dbReference type="ARBA" id="ARBA00004948"/>
    </source>
</evidence>
<dbReference type="CDD" id="cd01169">
    <property type="entry name" value="HMPP_kinase"/>
    <property type="match status" value="1"/>
</dbReference>
<comment type="caution">
    <text evidence="8">The sequence shown here is derived from an EMBL/GenBank/DDBJ whole genome shotgun (WGS) entry which is preliminary data.</text>
</comment>
<feature type="domain" description="Pyridoxamine kinase/Phosphomethylpyrimidine kinase" evidence="7">
    <location>
        <begin position="1"/>
        <end position="235"/>
    </location>
</feature>
<proteinExistence type="predicted"/>
<accession>A0A7V8NRW3</accession>
<dbReference type="Gene3D" id="3.40.1190.20">
    <property type="match status" value="1"/>
</dbReference>
<dbReference type="GO" id="GO:0008902">
    <property type="term" value="F:hydroxymethylpyrimidine kinase activity"/>
    <property type="evidence" value="ECO:0007669"/>
    <property type="project" value="UniProtKB-EC"/>
</dbReference>
<keyword evidence="4" id="KW-0547">Nucleotide-binding</keyword>
<organism evidence="8 9">
    <name type="scientific">Candidatus Acidiferrum panamense</name>
    <dbReference type="NCBI Taxonomy" id="2741543"/>
    <lineage>
        <taxon>Bacteria</taxon>
        <taxon>Pseudomonadati</taxon>
        <taxon>Acidobacteriota</taxon>
        <taxon>Terriglobia</taxon>
        <taxon>Candidatus Acidiferrales</taxon>
        <taxon>Candidatus Acidiferrum</taxon>
    </lineage>
</organism>
<dbReference type="NCBIfam" id="TIGR00097">
    <property type="entry name" value="HMP-P_kinase"/>
    <property type="match status" value="1"/>
</dbReference>
<dbReference type="GO" id="GO:0005524">
    <property type="term" value="F:ATP binding"/>
    <property type="evidence" value="ECO:0007669"/>
    <property type="project" value="UniProtKB-KW"/>
</dbReference>
<reference evidence="8" key="1">
    <citation type="submission" date="2020-06" db="EMBL/GenBank/DDBJ databases">
        <title>Legume-microbial interactions unlock mineral nutrients during tropical forest succession.</title>
        <authorList>
            <person name="Epihov D.Z."/>
        </authorList>
    </citation>
    <scope>NUCLEOTIDE SEQUENCE [LARGE SCALE GENOMIC DNA]</scope>
    <source>
        <strain evidence="8">Pan2503</strain>
    </source>
</reference>
<dbReference type="GO" id="GO:0009228">
    <property type="term" value="P:thiamine biosynthetic process"/>
    <property type="evidence" value="ECO:0007669"/>
    <property type="project" value="InterPro"/>
</dbReference>
<dbReference type="Proteomes" id="UP000567293">
    <property type="component" value="Unassembled WGS sequence"/>
</dbReference>
<dbReference type="InterPro" id="IPR004399">
    <property type="entry name" value="HMP/HMP-P_kinase_dom"/>
</dbReference>
<dbReference type="InterPro" id="IPR029056">
    <property type="entry name" value="Ribokinase-like"/>
</dbReference>
<dbReference type="EC" id="2.7.1.49" evidence="2"/>
<dbReference type="GO" id="GO:0005829">
    <property type="term" value="C:cytosol"/>
    <property type="evidence" value="ECO:0007669"/>
    <property type="project" value="TreeGrafter"/>
</dbReference>
<comment type="pathway">
    <text evidence="1">Cofactor biosynthesis; thiamine diphosphate biosynthesis.</text>
</comment>
<evidence type="ECO:0000259" key="7">
    <source>
        <dbReference type="Pfam" id="PF08543"/>
    </source>
</evidence>
<dbReference type="GO" id="GO:0008972">
    <property type="term" value="F:phosphomethylpyrimidine kinase activity"/>
    <property type="evidence" value="ECO:0007669"/>
    <property type="project" value="InterPro"/>
</dbReference>
<dbReference type="FunFam" id="3.40.1190.20:FF:000003">
    <property type="entry name" value="Phosphomethylpyrimidine kinase ThiD"/>
    <property type="match status" value="1"/>
</dbReference>
<dbReference type="AlphaFoldDB" id="A0A7V8NRW3"/>
<evidence type="ECO:0000256" key="6">
    <source>
        <dbReference type="ARBA" id="ARBA00022840"/>
    </source>
</evidence>
<keyword evidence="6" id="KW-0067">ATP-binding</keyword>
<dbReference type="InterPro" id="IPR013749">
    <property type="entry name" value="PM/HMP-P_kinase-1"/>
</dbReference>
<dbReference type="PANTHER" id="PTHR20858:SF17">
    <property type="entry name" value="HYDROXYMETHYLPYRIMIDINE_PHOSPHOMETHYLPYRIMIDINE KINASE THI20-RELATED"/>
    <property type="match status" value="1"/>
</dbReference>
<feature type="non-terminal residue" evidence="8">
    <location>
        <position position="1"/>
    </location>
</feature>
<evidence type="ECO:0000313" key="9">
    <source>
        <dbReference type="Proteomes" id="UP000567293"/>
    </source>
</evidence>